<evidence type="ECO:0000313" key="2">
    <source>
        <dbReference type="EMBL" id="MBM7691500.1"/>
    </source>
</evidence>
<dbReference type="Proteomes" id="UP000823486">
    <property type="component" value="Unassembled WGS sequence"/>
</dbReference>
<dbReference type="NCBIfam" id="TIGR00738">
    <property type="entry name" value="rrf2_super"/>
    <property type="match status" value="1"/>
</dbReference>
<dbReference type="InterPro" id="IPR000944">
    <property type="entry name" value="Tscrpt_reg_Rrf2"/>
</dbReference>
<dbReference type="PROSITE" id="PS01332">
    <property type="entry name" value="HTH_RRF2_1"/>
    <property type="match status" value="1"/>
</dbReference>
<dbReference type="InterPro" id="IPR036388">
    <property type="entry name" value="WH-like_DNA-bd_sf"/>
</dbReference>
<reference evidence="2 3" key="1">
    <citation type="submission" date="2021-01" db="EMBL/GenBank/DDBJ databases">
        <title>Genomic Encyclopedia of Type Strains, Phase IV (KMG-IV): sequencing the most valuable type-strain genomes for metagenomic binning, comparative biology and taxonomic classification.</title>
        <authorList>
            <person name="Goeker M."/>
        </authorList>
    </citation>
    <scope>NUCLEOTIDE SEQUENCE [LARGE SCALE GENOMIC DNA]</scope>
    <source>
        <strain evidence="2 3">DSM 105482</strain>
    </source>
</reference>
<evidence type="ECO:0000256" key="1">
    <source>
        <dbReference type="ARBA" id="ARBA00023125"/>
    </source>
</evidence>
<sequence>MKVSSKGEYALRALLVLGHEQGRVVSIQEISEKTLVTVHYLEQLLLQLKKLGYVSSKRGAKGGYFLHKTVEQINIGEVIRDLEGPLSPMACASITKYEPCPLEGSCQLKPLWSLIRDTIAFVLERTTLGDLLENRLTFLKGDDFVVFEKPD</sequence>
<evidence type="ECO:0000313" key="3">
    <source>
        <dbReference type="Proteomes" id="UP000823486"/>
    </source>
</evidence>
<dbReference type="InterPro" id="IPR036390">
    <property type="entry name" value="WH_DNA-bd_sf"/>
</dbReference>
<comment type="caution">
    <text evidence="2">The sequence shown here is derived from an EMBL/GenBank/DDBJ whole genome shotgun (WGS) entry which is preliminary data.</text>
</comment>
<organism evidence="2 3">
    <name type="scientific">Peribacillus deserti</name>
    <dbReference type="NCBI Taxonomy" id="673318"/>
    <lineage>
        <taxon>Bacteria</taxon>
        <taxon>Bacillati</taxon>
        <taxon>Bacillota</taxon>
        <taxon>Bacilli</taxon>
        <taxon>Bacillales</taxon>
        <taxon>Bacillaceae</taxon>
        <taxon>Peribacillus</taxon>
    </lineage>
</organism>
<name>A0ABS2QEN6_9BACI</name>
<protein>
    <submittedName>
        <fullName evidence="2">Rrf2 family protein</fullName>
    </submittedName>
</protein>
<dbReference type="Pfam" id="PF02082">
    <property type="entry name" value="Rrf2"/>
    <property type="match status" value="1"/>
</dbReference>
<dbReference type="RefSeq" id="WP_204539088.1">
    <property type="nucleotide sequence ID" value="NZ_JAFBFI010000002.1"/>
</dbReference>
<accession>A0ABS2QEN6</accession>
<dbReference type="Gene3D" id="1.10.10.10">
    <property type="entry name" value="Winged helix-like DNA-binding domain superfamily/Winged helix DNA-binding domain"/>
    <property type="match status" value="1"/>
</dbReference>
<proteinExistence type="predicted"/>
<dbReference type="PROSITE" id="PS51197">
    <property type="entry name" value="HTH_RRF2_2"/>
    <property type="match status" value="1"/>
</dbReference>
<keyword evidence="1" id="KW-0238">DNA-binding</keyword>
<keyword evidence="3" id="KW-1185">Reference proteome</keyword>
<gene>
    <name evidence="2" type="ORF">JOC77_000905</name>
</gene>
<dbReference type="PANTHER" id="PTHR33221:SF5">
    <property type="entry name" value="HTH-TYPE TRANSCRIPTIONAL REGULATOR ISCR"/>
    <property type="match status" value="1"/>
</dbReference>
<dbReference type="EMBL" id="JAFBFI010000002">
    <property type="protein sequence ID" value="MBM7691500.1"/>
    <property type="molecule type" value="Genomic_DNA"/>
</dbReference>
<dbReference type="PANTHER" id="PTHR33221">
    <property type="entry name" value="WINGED HELIX-TURN-HELIX TRANSCRIPTIONAL REGULATOR, RRF2 FAMILY"/>
    <property type="match status" value="1"/>
</dbReference>
<dbReference type="InterPro" id="IPR030489">
    <property type="entry name" value="TR_Rrf2-type_CS"/>
</dbReference>
<dbReference type="SUPFAM" id="SSF46785">
    <property type="entry name" value="Winged helix' DNA-binding domain"/>
    <property type="match status" value="1"/>
</dbReference>